<keyword evidence="7" id="KW-1185">Reference proteome</keyword>
<dbReference type="PANTHER" id="PTHR10283">
    <property type="entry name" value="SOLUTE CARRIER FAMILY 13 MEMBER"/>
    <property type="match status" value="1"/>
</dbReference>
<evidence type="ECO:0000256" key="3">
    <source>
        <dbReference type="ARBA" id="ARBA00022692"/>
    </source>
</evidence>
<keyword evidence="5 6" id="KW-0472">Membrane</keyword>
<evidence type="ECO:0000256" key="6">
    <source>
        <dbReference type="SAM" id="Phobius"/>
    </source>
</evidence>
<sequence>MRRRIPLRSQASQTDIYDSGVELNAKLEQSLSYISEVSTGVPDDQRTPEDHNLAKGMLIAIAYGASAGGTATLTGTPPNLVMSGLIEQFYGDAAGVNFATWFFYSAPSAVIILVIIWLWLQLYFLGWRTLFGCFIKGRDTADKTVEAVIKEEYTKLGNMT</sequence>
<evidence type="ECO:0000256" key="1">
    <source>
        <dbReference type="ARBA" id="ARBA00004141"/>
    </source>
</evidence>
<dbReference type="InterPro" id="IPR001898">
    <property type="entry name" value="SLC13A/DASS"/>
</dbReference>
<keyword evidence="3 6" id="KW-0812">Transmembrane</keyword>
<protein>
    <submittedName>
        <fullName evidence="8">Solute carrier family 13 member 2-like</fullName>
    </submittedName>
</protein>
<comment type="similarity">
    <text evidence="2">Belongs to the SLC13A/DASS transporter (TC 2.A.47) family. NADC subfamily.</text>
</comment>
<comment type="subcellular location">
    <subcellularLocation>
        <location evidence="1">Membrane</location>
        <topology evidence="1">Multi-pass membrane protein</topology>
    </subcellularLocation>
</comment>
<dbReference type="Pfam" id="PF00939">
    <property type="entry name" value="Na_sulph_symp"/>
    <property type="match status" value="1"/>
</dbReference>
<feature type="transmembrane region" description="Helical" evidence="6">
    <location>
        <begin position="98"/>
        <end position="120"/>
    </location>
</feature>
<dbReference type="Proteomes" id="UP000695022">
    <property type="component" value="Unplaced"/>
</dbReference>
<evidence type="ECO:0000256" key="5">
    <source>
        <dbReference type="ARBA" id="ARBA00023136"/>
    </source>
</evidence>
<name>A0ABM1F2A6_PRICU</name>
<dbReference type="GeneID" id="106818376"/>
<feature type="transmembrane region" description="Helical" evidence="6">
    <location>
        <begin position="56"/>
        <end position="78"/>
    </location>
</feature>
<dbReference type="RefSeq" id="XP_014678577.1">
    <property type="nucleotide sequence ID" value="XM_014823091.1"/>
</dbReference>
<dbReference type="PANTHER" id="PTHR10283:SF82">
    <property type="entry name" value="SOLUTE CARRIER FAMILY 13 MEMBER 2"/>
    <property type="match status" value="1"/>
</dbReference>
<accession>A0ABM1F2A6</accession>
<keyword evidence="4 6" id="KW-1133">Transmembrane helix</keyword>
<evidence type="ECO:0000313" key="8">
    <source>
        <dbReference type="RefSeq" id="XP_014678577.1"/>
    </source>
</evidence>
<evidence type="ECO:0000313" key="7">
    <source>
        <dbReference type="Proteomes" id="UP000695022"/>
    </source>
</evidence>
<evidence type="ECO:0000256" key="4">
    <source>
        <dbReference type="ARBA" id="ARBA00022989"/>
    </source>
</evidence>
<organism evidence="7 8">
    <name type="scientific">Priapulus caudatus</name>
    <name type="common">Priapulid worm</name>
    <dbReference type="NCBI Taxonomy" id="37621"/>
    <lineage>
        <taxon>Eukaryota</taxon>
        <taxon>Metazoa</taxon>
        <taxon>Ecdysozoa</taxon>
        <taxon>Scalidophora</taxon>
        <taxon>Priapulida</taxon>
        <taxon>Priapulimorpha</taxon>
        <taxon>Priapulimorphida</taxon>
        <taxon>Priapulidae</taxon>
        <taxon>Priapulus</taxon>
    </lineage>
</organism>
<proteinExistence type="inferred from homology"/>
<evidence type="ECO:0000256" key="2">
    <source>
        <dbReference type="ARBA" id="ARBA00006772"/>
    </source>
</evidence>
<reference evidence="8" key="1">
    <citation type="submission" date="2025-08" db="UniProtKB">
        <authorList>
            <consortium name="RefSeq"/>
        </authorList>
    </citation>
    <scope>IDENTIFICATION</scope>
</reference>
<gene>
    <name evidence="8" type="primary">LOC106818376</name>
</gene>